<dbReference type="InterPro" id="IPR026444">
    <property type="entry name" value="Secre_tail"/>
</dbReference>
<proteinExistence type="predicted"/>
<protein>
    <recommendedName>
        <fullName evidence="2">Secretion system C-terminal sorting domain-containing protein</fullName>
    </recommendedName>
</protein>
<dbReference type="Proteomes" id="UP000029226">
    <property type="component" value="Unassembled WGS sequence"/>
</dbReference>
<reference evidence="3 4" key="1">
    <citation type="journal article" date="2014" name="Genome Announc.">
        <title>Draft Genome Sequences of Marine Flavobacterium Nonlabens Strains NR17, NR24, NR27, NR32, NR33, and Ara13.</title>
        <authorList>
            <person name="Nakanishi M."/>
            <person name="Meirelles P."/>
            <person name="Suzuki R."/>
            <person name="Takatani N."/>
            <person name="Mino S."/>
            <person name="Suda W."/>
            <person name="Oshima K."/>
            <person name="Hattori M."/>
            <person name="Ohkuma M."/>
            <person name="Hosokawa M."/>
            <person name="Miyashita K."/>
            <person name="Thompson F.L."/>
            <person name="Niwa A."/>
            <person name="Sawabe T."/>
            <person name="Sawabe T."/>
        </authorList>
    </citation>
    <scope>NUCLEOTIDE SEQUENCE [LARGE SCALE GENOMIC DNA]</scope>
    <source>
        <strain evidence="4">JCM19314</strain>
    </source>
</reference>
<sequence length="80" mass="8699">MSIEELGFTFYPNPVKDVLNINGLQNIDSASVMNMLGQQVIHVSPGVTNAQIDMTTLSAGVYLVQVTTDSRTSTIRVVKE</sequence>
<organism evidence="3 4">
    <name type="scientific">Nonlabens ulvanivorans</name>
    <name type="common">Persicivirga ulvanivorans</name>
    <dbReference type="NCBI Taxonomy" id="906888"/>
    <lineage>
        <taxon>Bacteria</taxon>
        <taxon>Pseudomonadati</taxon>
        <taxon>Bacteroidota</taxon>
        <taxon>Flavobacteriia</taxon>
        <taxon>Flavobacteriales</taxon>
        <taxon>Flavobacteriaceae</taxon>
        <taxon>Nonlabens</taxon>
    </lineage>
</organism>
<gene>
    <name evidence="3" type="ORF">JCM19314_1986</name>
</gene>
<evidence type="ECO:0000256" key="1">
    <source>
        <dbReference type="ARBA" id="ARBA00022729"/>
    </source>
</evidence>
<name>A0A090QDR3_NONUL</name>
<dbReference type="AlphaFoldDB" id="A0A090QDR3"/>
<evidence type="ECO:0000313" key="3">
    <source>
        <dbReference type="EMBL" id="GAL00378.1"/>
    </source>
</evidence>
<evidence type="ECO:0000313" key="4">
    <source>
        <dbReference type="Proteomes" id="UP000029226"/>
    </source>
</evidence>
<feature type="domain" description="Secretion system C-terminal sorting" evidence="2">
    <location>
        <begin position="11"/>
        <end position="74"/>
    </location>
</feature>
<keyword evidence="1" id="KW-0732">Signal</keyword>
<dbReference type="EMBL" id="BBMM01000005">
    <property type="protein sequence ID" value="GAL00378.1"/>
    <property type="molecule type" value="Genomic_DNA"/>
</dbReference>
<accession>A0A090QDR3</accession>
<dbReference type="Pfam" id="PF18962">
    <property type="entry name" value="Por_Secre_tail"/>
    <property type="match status" value="1"/>
</dbReference>
<dbReference type="NCBIfam" id="TIGR04183">
    <property type="entry name" value="Por_Secre_tail"/>
    <property type="match status" value="1"/>
</dbReference>
<evidence type="ECO:0000259" key="2">
    <source>
        <dbReference type="Pfam" id="PF18962"/>
    </source>
</evidence>
<comment type="caution">
    <text evidence="3">The sequence shown here is derived from an EMBL/GenBank/DDBJ whole genome shotgun (WGS) entry which is preliminary data.</text>
</comment>